<feature type="transmembrane region" description="Helical" evidence="7">
    <location>
        <begin position="530"/>
        <end position="549"/>
    </location>
</feature>
<feature type="compositionally biased region" description="Polar residues" evidence="6">
    <location>
        <begin position="331"/>
        <end position="356"/>
    </location>
</feature>
<dbReference type="GO" id="GO:0016020">
    <property type="term" value="C:membrane"/>
    <property type="evidence" value="ECO:0007669"/>
    <property type="project" value="UniProtKB-SubCell"/>
</dbReference>
<feature type="compositionally biased region" description="Low complexity" evidence="6">
    <location>
        <begin position="159"/>
        <end position="180"/>
    </location>
</feature>
<organism evidence="9 10">
    <name type="scientific">Ustilago trichophora</name>
    <dbReference type="NCBI Taxonomy" id="86804"/>
    <lineage>
        <taxon>Eukaryota</taxon>
        <taxon>Fungi</taxon>
        <taxon>Dikarya</taxon>
        <taxon>Basidiomycota</taxon>
        <taxon>Ustilaginomycotina</taxon>
        <taxon>Ustilaginomycetes</taxon>
        <taxon>Ustilaginales</taxon>
        <taxon>Ustilaginaceae</taxon>
        <taxon>Ustilago</taxon>
    </lineage>
</organism>
<dbReference type="Pfam" id="PF09335">
    <property type="entry name" value="VTT_dom"/>
    <property type="match status" value="1"/>
</dbReference>
<dbReference type="InterPro" id="IPR045014">
    <property type="entry name" value="TM41A/B"/>
</dbReference>
<feature type="transmembrane region" description="Helical" evidence="7">
    <location>
        <begin position="619"/>
        <end position="636"/>
    </location>
</feature>
<evidence type="ECO:0000313" key="10">
    <source>
        <dbReference type="Proteomes" id="UP000324022"/>
    </source>
</evidence>
<dbReference type="PANTHER" id="PTHR43220">
    <property type="match status" value="1"/>
</dbReference>
<sequence length="821" mass="88225">MQGSSSSAPASPPRLVRAMTDHPCAQRPERTPLTKASALEADQQHNDASSSQHDMMPPPSAEFDGQSAAASSSSARKGRASRARTRSVSSNAVPVSQFARSTLSPLRVELENGPDRGPGTPDFTLSASTSQWRRADVERDRTMSSLGQGLQLISEAERSAGPSSARPRSVSTASDASDSSDSQKKKTAPLNTFRRPRLATLRSFFSSFSANNSAANSGNTPNTPQGEEPAFKDDAAHQLPMRPQPLVMPSARPAAPNGLMGLNDDSPPLTPTSDLDEQTEYQQYVNAFRQQFVPKQAIKHHGPPKHQWSAAQAAADAAQADSDERNRITPPGSSQWPFTPPLTTSNVTSPVASTRAFSPPTRPNSTLTTTSAYQGILPSHLVSGAAPSSRSTTPTSSTMTSSSEAPPSSWRTYNMFDVDTYRIESAGKTLLALLPRIQINLSSWRLSMPNLRPHLPRLAFLFTIFAASTCCIVFMLSTLPLTLPKHITSLTLAEIKELAMSLKLYSQSSNKAFVHTLVVLGTFFTWKQSFTVPGSLIMNVVFGAMYGTYSGTLYTSILTAVGGVFCYLLSAPLAPLITSLPGLAKPLDAMRRALSPGRARASGRSVMISNSNGGSNGNVWTYLLVLRVLPIVPYGLMNIACGVLGVPLAPYFGTLAVGSIPWNFVTCQVGDLLQEIVEAFPVDDGMTVSGLKDKAKSSAGGGMRAIVDRIWNREMIVKLILLSMASLLPMLLSRYLKRRQRQQAQAEGYQPVDGADVEDEVGDDEEADRPGSRRSSTLYASGEGKMLPIETIALHSREPHDTTLTAGGSVSRNSSIRNAWL</sequence>
<feature type="transmembrane region" description="Helical" evidence="7">
    <location>
        <begin position="715"/>
        <end position="732"/>
    </location>
</feature>
<evidence type="ECO:0000256" key="3">
    <source>
        <dbReference type="ARBA" id="ARBA00022729"/>
    </source>
</evidence>
<gene>
    <name evidence="9" type="ORF">UTRI_01424</name>
</gene>
<evidence type="ECO:0000259" key="8">
    <source>
        <dbReference type="Pfam" id="PF09335"/>
    </source>
</evidence>
<feature type="compositionally biased region" description="Basic and acidic residues" evidence="6">
    <location>
        <begin position="133"/>
        <end position="142"/>
    </location>
</feature>
<evidence type="ECO:0000256" key="1">
    <source>
        <dbReference type="ARBA" id="ARBA00004141"/>
    </source>
</evidence>
<dbReference type="Proteomes" id="UP000324022">
    <property type="component" value="Unassembled WGS sequence"/>
</dbReference>
<evidence type="ECO:0000256" key="2">
    <source>
        <dbReference type="ARBA" id="ARBA00022692"/>
    </source>
</evidence>
<dbReference type="OrthoDB" id="3364966at2759"/>
<keyword evidence="5 7" id="KW-0472">Membrane</keyword>
<protein>
    <recommendedName>
        <fullName evidence="8">VTT domain-containing protein</fullName>
    </recommendedName>
</protein>
<feature type="region of interest" description="Disordered" evidence="6">
    <location>
        <begin position="244"/>
        <end position="271"/>
    </location>
</feature>
<feature type="compositionally biased region" description="Basic residues" evidence="6">
    <location>
        <begin position="76"/>
        <end position="85"/>
    </location>
</feature>
<accession>A0A5C3DZS5</accession>
<feature type="region of interest" description="Disordered" evidence="6">
    <location>
        <begin position="383"/>
        <end position="408"/>
    </location>
</feature>
<feature type="compositionally biased region" description="Acidic residues" evidence="6">
    <location>
        <begin position="755"/>
        <end position="767"/>
    </location>
</feature>
<feature type="region of interest" description="Disordered" evidence="6">
    <location>
        <begin position="1"/>
        <end position="196"/>
    </location>
</feature>
<feature type="region of interest" description="Disordered" evidence="6">
    <location>
        <begin position="299"/>
        <end position="369"/>
    </location>
</feature>
<name>A0A5C3DZS5_9BASI</name>
<reference evidence="9 10" key="1">
    <citation type="submission" date="2018-03" db="EMBL/GenBank/DDBJ databases">
        <authorList>
            <person name="Guldener U."/>
        </authorList>
    </citation>
    <scope>NUCLEOTIDE SEQUENCE [LARGE SCALE GENOMIC DNA]</scope>
    <source>
        <strain evidence="9 10">NBRC100155</strain>
    </source>
</reference>
<dbReference type="AlphaFoldDB" id="A0A5C3DZS5"/>
<feature type="region of interest" description="Disordered" evidence="6">
    <location>
        <begin position="745"/>
        <end position="780"/>
    </location>
</feature>
<evidence type="ECO:0000313" key="9">
    <source>
        <dbReference type="EMBL" id="SPO22746.1"/>
    </source>
</evidence>
<evidence type="ECO:0000256" key="7">
    <source>
        <dbReference type="SAM" id="Phobius"/>
    </source>
</evidence>
<keyword evidence="10" id="KW-1185">Reference proteome</keyword>
<evidence type="ECO:0000256" key="6">
    <source>
        <dbReference type="SAM" id="MobiDB-lite"/>
    </source>
</evidence>
<feature type="compositionally biased region" description="Low complexity" evidence="6">
    <location>
        <begin position="309"/>
        <end position="320"/>
    </location>
</feature>
<evidence type="ECO:0000256" key="4">
    <source>
        <dbReference type="ARBA" id="ARBA00022989"/>
    </source>
</evidence>
<evidence type="ECO:0000256" key="5">
    <source>
        <dbReference type="ARBA" id="ARBA00023136"/>
    </source>
</evidence>
<proteinExistence type="predicted"/>
<dbReference type="InterPro" id="IPR032816">
    <property type="entry name" value="VTT_dom"/>
</dbReference>
<dbReference type="EMBL" id="OOIN01000004">
    <property type="protein sequence ID" value="SPO22746.1"/>
    <property type="molecule type" value="Genomic_DNA"/>
</dbReference>
<keyword evidence="2 7" id="KW-0812">Transmembrane</keyword>
<keyword evidence="4 7" id="KW-1133">Transmembrane helix</keyword>
<feature type="transmembrane region" description="Helical" evidence="7">
    <location>
        <begin position="556"/>
        <end position="577"/>
    </location>
</feature>
<feature type="transmembrane region" description="Helical" evidence="7">
    <location>
        <begin position="458"/>
        <end position="483"/>
    </location>
</feature>
<dbReference type="PANTHER" id="PTHR43220:SF21">
    <property type="entry name" value="TRANSMEMBRANE PROTEIN 41A"/>
    <property type="match status" value="1"/>
</dbReference>
<feature type="domain" description="VTT" evidence="8">
    <location>
        <begin position="532"/>
        <end position="671"/>
    </location>
</feature>
<feature type="region of interest" description="Disordered" evidence="6">
    <location>
        <begin position="210"/>
        <end position="230"/>
    </location>
</feature>
<feature type="compositionally biased region" description="Polar residues" evidence="6">
    <location>
        <begin position="123"/>
        <end position="132"/>
    </location>
</feature>
<keyword evidence="3" id="KW-0732">Signal</keyword>
<comment type="subcellular location">
    <subcellularLocation>
        <location evidence="1">Membrane</location>
        <topology evidence="1">Multi-pass membrane protein</topology>
    </subcellularLocation>
</comment>